<reference evidence="7 8" key="1">
    <citation type="journal article" date="2009" name="Int. J. Syst. Evol. Microbiol.">
        <title>Transfer of Teichococcus ludipueritiae and Muricoccus roseus to the genus Roseomonas, as Roseomonas ludipueritiae comb. nov. and Roseomonas rosea comb. nov., respectively, and emended description of the genus Roseomonas.</title>
        <authorList>
            <person name="Sanchez-Porro C."/>
            <person name="Gallego V."/>
            <person name="Busse H.J."/>
            <person name="Kampfer P."/>
            <person name="Ventosa A."/>
        </authorList>
    </citation>
    <scope>NUCLEOTIDE SEQUENCE [LARGE SCALE GENOMIC DNA]</scope>
    <source>
        <strain evidence="7 8">DSM 14915</strain>
    </source>
</reference>
<evidence type="ECO:0000256" key="5">
    <source>
        <dbReference type="SAM" id="Coils"/>
    </source>
</evidence>
<evidence type="ECO:0000259" key="6">
    <source>
        <dbReference type="PROSITE" id="PS50931"/>
    </source>
</evidence>
<keyword evidence="2" id="KW-0805">Transcription regulation</keyword>
<sequence>MDLRALRYFLSVAQLGGITRAAQALNVAQPALSRQIRKLEEELGVTLLVRRPRGVELTPAGARLLERAEAVFRSLRETAEELRSDTLAGTGRLSLGVPPAMGVMLVPEVMRRFRATLPRAALHVREGVGHWLVEWVLEQRVDLALVHNPPRLPELEVEPLIVERMVLVLPPAGTPADWPVPPAGEISLAQALQLPLILPTHPHTNRLLLDSALARGMQPVRPAMEVDSVSITKAMVGAGLGATILTHAAVHADALAGRLRASPIGRPPLISSLALVRLRRRAANLLLEPTGALIRETLSRFAREGILHGALATSHVLGGSEAKG</sequence>
<gene>
    <name evidence="7" type="ORF">IBL25_03940</name>
</gene>
<dbReference type="InterPro" id="IPR036390">
    <property type="entry name" value="WH_DNA-bd_sf"/>
</dbReference>
<dbReference type="EMBL" id="JACTUZ010000007">
    <property type="protein sequence ID" value="MBC9176097.1"/>
    <property type="molecule type" value="Genomic_DNA"/>
</dbReference>
<organism evidence="7 8">
    <name type="scientific">Pseudoroseomonas ludipueritiae</name>
    <dbReference type="NCBI Taxonomy" id="198093"/>
    <lineage>
        <taxon>Bacteria</taxon>
        <taxon>Pseudomonadati</taxon>
        <taxon>Pseudomonadota</taxon>
        <taxon>Alphaproteobacteria</taxon>
        <taxon>Acetobacterales</taxon>
        <taxon>Acetobacteraceae</taxon>
        <taxon>Pseudoroseomonas</taxon>
    </lineage>
</organism>
<evidence type="ECO:0000313" key="7">
    <source>
        <dbReference type="EMBL" id="MBC9176097.1"/>
    </source>
</evidence>
<dbReference type="RefSeq" id="WP_187777255.1">
    <property type="nucleotide sequence ID" value="NZ_JACTUZ010000007.1"/>
</dbReference>
<dbReference type="Proteomes" id="UP000603940">
    <property type="component" value="Unassembled WGS sequence"/>
</dbReference>
<dbReference type="PRINTS" id="PR00039">
    <property type="entry name" value="HTHLYSR"/>
</dbReference>
<dbReference type="SUPFAM" id="SSF53850">
    <property type="entry name" value="Periplasmic binding protein-like II"/>
    <property type="match status" value="1"/>
</dbReference>
<feature type="coiled-coil region" evidence="5">
    <location>
        <begin position="22"/>
        <end position="85"/>
    </location>
</feature>
<evidence type="ECO:0000256" key="1">
    <source>
        <dbReference type="ARBA" id="ARBA00009437"/>
    </source>
</evidence>
<dbReference type="InterPro" id="IPR005119">
    <property type="entry name" value="LysR_subst-bd"/>
</dbReference>
<evidence type="ECO:0000256" key="4">
    <source>
        <dbReference type="ARBA" id="ARBA00023163"/>
    </source>
</evidence>
<keyword evidence="3" id="KW-0238">DNA-binding</keyword>
<evidence type="ECO:0000256" key="3">
    <source>
        <dbReference type="ARBA" id="ARBA00023125"/>
    </source>
</evidence>
<proteinExistence type="inferred from homology"/>
<evidence type="ECO:0000256" key="2">
    <source>
        <dbReference type="ARBA" id="ARBA00023015"/>
    </source>
</evidence>
<dbReference type="PROSITE" id="PS50931">
    <property type="entry name" value="HTH_LYSR"/>
    <property type="match status" value="1"/>
</dbReference>
<dbReference type="InterPro" id="IPR000847">
    <property type="entry name" value="LysR_HTH_N"/>
</dbReference>
<dbReference type="PANTHER" id="PTHR30419">
    <property type="entry name" value="HTH-TYPE TRANSCRIPTIONAL REGULATOR YBHD"/>
    <property type="match status" value="1"/>
</dbReference>
<dbReference type="Gene3D" id="1.10.10.10">
    <property type="entry name" value="Winged helix-like DNA-binding domain superfamily/Winged helix DNA-binding domain"/>
    <property type="match status" value="1"/>
</dbReference>
<comment type="similarity">
    <text evidence="1">Belongs to the LysR transcriptional regulatory family.</text>
</comment>
<keyword evidence="5" id="KW-0175">Coiled coil</keyword>
<dbReference type="SUPFAM" id="SSF46785">
    <property type="entry name" value="Winged helix' DNA-binding domain"/>
    <property type="match status" value="1"/>
</dbReference>
<dbReference type="InterPro" id="IPR050950">
    <property type="entry name" value="HTH-type_LysR_regulators"/>
</dbReference>
<name>A0ABR7R336_9PROT</name>
<accession>A0ABR7R336</accession>
<dbReference type="Gene3D" id="3.40.190.290">
    <property type="match status" value="1"/>
</dbReference>
<keyword evidence="4" id="KW-0804">Transcription</keyword>
<dbReference type="Pfam" id="PF03466">
    <property type="entry name" value="LysR_substrate"/>
    <property type="match status" value="1"/>
</dbReference>
<keyword evidence="8" id="KW-1185">Reference proteome</keyword>
<evidence type="ECO:0000313" key="8">
    <source>
        <dbReference type="Proteomes" id="UP000603940"/>
    </source>
</evidence>
<dbReference type="Pfam" id="PF00126">
    <property type="entry name" value="HTH_1"/>
    <property type="match status" value="1"/>
</dbReference>
<feature type="domain" description="HTH lysR-type" evidence="6">
    <location>
        <begin position="1"/>
        <end position="58"/>
    </location>
</feature>
<protein>
    <submittedName>
        <fullName evidence="7">LysR family transcriptional regulator</fullName>
    </submittedName>
</protein>
<dbReference type="InterPro" id="IPR036388">
    <property type="entry name" value="WH-like_DNA-bd_sf"/>
</dbReference>
<comment type="caution">
    <text evidence="7">The sequence shown here is derived from an EMBL/GenBank/DDBJ whole genome shotgun (WGS) entry which is preliminary data.</text>
</comment>